<name>A0A561QWI1_9HYPH</name>
<organism evidence="1 2">
    <name type="scientific">Neorhizobium alkalisoli</name>
    <dbReference type="NCBI Taxonomy" id="528178"/>
    <lineage>
        <taxon>Bacteria</taxon>
        <taxon>Pseudomonadati</taxon>
        <taxon>Pseudomonadota</taxon>
        <taxon>Alphaproteobacteria</taxon>
        <taxon>Hyphomicrobiales</taxon>
        <taxon>Rhizobiaceae</taxon>
        <taxon>Rhizobium/Agrobacterium group</taxon>
        <taxon>Neorhizobium</taxon>
    </lineage>
</organism>
<gene>
    <name evidence="1" type="ORF">FHW37_103607</name>
</gene>
<dbReference type="EMBL" id="VIWP01000003">
    <property type="protein sequence ID" value="TWF54737.1"/>
    <property type="molecule type" value="Genomic_DNA"/>
</dbReference>
<dbReference type="RefSeq" id="WP_145637449.1">
    <property type="nucleotide sequence ID" value="NZ_VIWP01000003.1"/>
</dbReference>
<comment type="caution">
    <text evidence="1">The sequence shown here is derived from an EMBL/GenBank/DDBJ whole genome shotgun (WGS) entry which is preliminary data.</text>
</comment>
<dbReference type="AlphaFoldDB" id="A0A561QWI1"/>
<keyword evidence="2" id="KW-1185">Reference proteome</keyword>
<reference evidence="1 2" key="1">
    <citation type="submission" date="2019-06" db="EMBL/GenBank/DDBJ databases">
        <title>Sorghum-associated microbial communities from plants grown in Nebraska, USA.</title>
        <authorList>
            <person name="Schachtman D."/>
        </authorList>
    </citation>
    <scope>NUCLEOTIDE SEQUENCE [LARGE SCALE GENOMIC DNA]</scope>
    <source>
        <strain evidence="1 2">1225</strain>
    </source>
</reference>
<evidence type="ECO:0000313" key="2">
    <source>
        <dbReference type="Proteomes" id="UP000320653"/>
    </source>
</evidence>
<sequence>MLLTKHLGELLQQLQETELAKRNESADGLIAEIEALGVFLEGMEKTSSAEKTPYEVKLFDGFDGPALIPYSLGPRPDTCKTCGQKLP</sequence>
<accession>A0A561QWI1</accession>
<proteinExistence type="predicted"/>
<protein>
    <submittedName>
        <fullName evidence="1">Uncharacterized protein</fullName>
    </submittedName>
</protein>
<dbReference type="Proteomes" id="UP000320653">
    <property type="component" value="Unassembled WGS sequence"/>
</dbReference>
<evidence type="ECO:0000313" key="1">
    <source>
        <dbReference type="EMBL" id="TWF54737.1"/>
    </source>
</evidence>